<reference evidence="2 3" key="1">
    <citation type="journal article" date="2019" name="Int. J. Syst. Evol. Microbiol.">
        <title>The Global Catalogue of Microorganisms (GCM) 10K type strain sequencing project: providing services to taxonomists for standard genome sequencing and annotation.</title>
        <authorList>
            <consortium name="The Broad Institute Genomics Platform"/>
            <consortium name="The Broad Institute Genome Sequencing Center for Infectious Disease"/>
            <person name="Wu L."/>
            <person name="Ma J."/>
        </authorList>
    </citation>
    <scope>NUCLEOTIDE SEQUENCE [LARGE SCALE GENOMIC DNA]</scope>
    <source>
        <strain evidence="2 3">DSM 29988</strain>
    </source>
</reference>
<accession>A0ABD5Z9V3</accession>
<dbReference type="AlphaFoldDB" id="A0ABD5Z9V3"/>
<evidence type="ECO:0000313" key="3">
    <source>
        <dbReference type="Proteomes" id="UP001596481"/>
    </source>
</evidence>
<evidence type="ECO:0000313" key="2">
    <source>
        <dbReference type="EMBL" id="MFC7201946.1"/>
    </source>
</evidence>
<keyword evidence="1" id="KW-0812">Transmembrane</keyword>
<protein>
    <submittedName>
        <fullName evidence="2">Uncharacterized protein</fullName>
    </submittedName>
</protein>
<gene>
    <name evidence="2" type="ORF">ACFQJC_00310</name>
</gene>
<feature type="transmembrane region" description="Helical" evidence="1">
    <location>
        <begin position="40"/>
        <end position="66"/>
    </location>
</feature>
<feature type="transmembrane region" description="Helical" evidence="1">
    <location>
        <begin position="131"/>
        <end position="148"/>
    </location>
</feature>
<dbReference type="Proteomes" id="UP001596481">
    <property type="component" value="Unassembled WGS sequence"/>
</dbReference>
<comment type="caution">
    <text evidence="2">The sequence shown here is derived from an EMBL/GenBank/DDBJ whole genome shotgun (WGS) entry which is preliminary data.</text>
</comment>
<dbReference type="EMBL" id="JBHTAA010000001">
    <property type="protein sequence ID" value="MFC7201946.1"/>
    <property type="molecule type" value="Genomic_DNA"/>
</dbReference>
<sequence>MTLKTPPYTIGGVRWTDGAPEAESVDIVYVPKQRPGLYSILAAGTASLVSAALGSATLLGLLFVFGVQQGRWAIAVGILWAAFALFAVLGPNVTSQKAGWQTYVAVMPGASGDEMVAYQHRLSTRIDRGQMAAYGFLLLLTFVVALEATRLDAAVAVGGILLFVPAYVYNLRSYPDAELAATDVPPERARSELEAL</sequence>
<name>A0ABD5Z9V3_9EURY</name>
<feature type="transmembrane region" description="Helical" evidence="1">
    <location>
        <begin position="72"/>
        <end position="90"/>
    </location>
</feature>
<keyword evidence="1" id="KW-0472">Membrane</keyword>
<dbReference type="RefSeq" id="WP_390221251.1">
    <property type="nucleotide sequence ID" value="NZ_JBHTAA010000001.1"/>
</dbReference>
<proteinExistence type="predicted"/>
<feature type="transmembrane region" description="Helical" evidence="1">
    <location>
        <begin position="154"/>
        <end position="171"/>
    </location>
</feature>
<evidence type="ECO:0000256" key="1">
    <source>
        <dbReference type="SAM" id="Phobius"/>
    </source>
</evidence>
<keyword evidence="1" id="KW-1133">Transmembrane helix</keyword>
<keyword evidence="3" id="KW-1185">Reference proteome</keyword>
<organism evidence="2 3">
    <name type="scientific">Haloferax namakaokahaiae</name>
    <dbReference type="NCBI Taxonomy" id="1748331"/>
    <lineage>
        <taxon>Archaea</taxon>
        <taxon>Methanobacteriati</taxon>
        <taxon>Methanobacteriota</taxon>
        <taxon>Stenosarchaea group</taxon>
        <taxon>Halobacteria</taxon>
        <taxon>Halobacteriales</taxon>
        <taxon>Haloferacaceae</taxon>
        <taxon>Haloferax</taxon>
    </lineage>
</organism>